<dbReference type="Proteomes" id="UP001044222">
    <property type="component" value="Chromosome 8"/>
</dbReference>
<gene>
    <name evidence="1" type="ORF">ANANG_G00165050</name>
</gene>
<reference evidence="1" key="1">
    <citation type="submission" date="2021-01" db="EMBL/GenBank/DDBJ databases">
        <title>A chromosome-scale assembly of European eel, Anguilla anguilla.</title>
        <authorList>
            <person name="Henkel C."/>
            <person name="Jong-Raadsen S.A."/>
            <person name="Dufour S."/>
            <person name="Weltzien F.-A."/>
            <person name="Palstra A.P."/>
            <person name="Pelster B."/>
            <person name="Spaink H.P."/>
            <person name="Van Den Thillart G.E."/>
            <person name="Jansen H."/>
            <person name="Zahm M."/>
            <person name="Klopp C."/>
            <person name="Cedric C."/>
            <person name="Louis A."/>
            <person name="Berthelot C."/>
            <person name="Parey E."/>
            <person name="Roest Crollius H."/>
            <person name="Montfort J."/>
            <person name="Robinson-Rechavi M."/>
            <person name="Bucao C."/>
            <person name="Bouchez O."/>
            <person name="Gislard M."/>
            <person name="Lluch J."/>
            <person name="Milhes M."/>
            <person name="Lampietro C."/>
            <person name="Lopez Roques C."/>
            <person name="Donnadieu C."/>
            <person name="Braasch I."/>
            <person name="Desvignes T."/>
            <person name="Postlethwait J."/>
            <person name="Bobe J."/>
            <person name="Guiguen Y."/>
            <person name="Dirks R."/>
        </authorList>
    </citation>
    <scope>NUCLEOTIDE SEQUENCE</scope>
    <source>
        <strain evidence="1">Tag_6206</strain>
        <tissue evidence="1">Liver</tissue>
    </source>
</reference>
<sequence>MSADKKSKSLMDVIELEDFLANPPVDFTVDVRGTGYRFVEYDCDRCCVFIDEIQSAKGKVIFQNSPGRTIKVRTMKDYMQVRKNITSKRIYILVSACEGAAKSKKSKDAKALLELRKYIVAIDGSNPVIKWELEKGLDWTISSVAGESYRVDIDLGDIVNSWVGETFRIPVEGEKVTPVWKNTSFTVKYRSDALFDVSHWLGRSKRQFKIQGR</sequence>
<dbReference type="AlphaFoldDB" id="A0A9D3M901"/>
<protein>
    <submittedName>
        <fullName evidence="1">Uncharacterized protein</fullName>
    </submittedName>
</protein>
<accession>A0A9D3M901</accession>
<organism evidence="1 2">
    <name type="scientific">Anguilla anguilla</name>
    <name type="common">European freshwater eel</name>
    <name type="synonym">Muraena anguilla</name>
    <dbReference type="NCBI Taxonomy" id="7936"/>
    <lineage>
        <taxon>Eukaryota</taxon>
        <taxon>Metazoa</taxon>
        <taxon>Chordata</taxon>
        <taxon>Craniata</taxon>
        <taxon>Vertebrata</taxon>
        <taxon>Euteleostomi</taxon>
        <taxon>Actinopterygii</taxon>
        <taxon>Neopterygii</taxon>
        <taxon>Teleostei</taxon>
        <taxon>Anguilliformes</taxon>
        <taxon>Anguillidae</taxon>
        <taxon>Anguilla</taxon>
    </lineage>
</organism>
<dbReference type="OMA" id="WQMEKGL"/>
<keyword evidence="2" id="KW-1185">Reference proteome</keyword>
<evidence type="ECO:0000313" key="1">
    <source>
        <dbReference type="EMBL" id="KAG5844681.1"/>
    </source>
</evidence>
<evidence type="ECO:0000313" key="2">
    <source>
        <dbReference type="Proteomes" id="UP001044222"/>
    </source>
</evidence>
<proteinExistence type="predicted"/>
<dbReference type="OrthoDB" id="10008580at2759"/>
<dbReference type="EMBL" id="JAFIRN010000008">
    <property type="protein sequence ID" value="KAG5844681.1"/>
    <property type="molecule type" value="Genomic_DNA"/>
</dbReference>
<name>A0A9D3M901_ANGAN</name>
<comment type="caution">
    <text evidence="1">The sequence shown here is derived from an EMBL/GenBank/DDBJ whole genome shotgun (WGS) entry which is preliminary data.</text>
</comment>